<dbReference type="SUPFAM" id="SSF56112">
    <property type="entry name" value="Protein kinase-like (PK-like)"/>
    <property type="match status" value="1"/>
</dbReference>
<evidence type="ECO:0000256" key="3">
    <source>
        <dbReference type="ARBA" id="ARBA00022679"/>
    </source>
</evidence>
<evidence type="ECO:0000256" key="5">
    <source>
        <dbReference type="ARBA" id="ARBA00022777"/>
    </source>
</evidence>
<keyword evidence="5" id="KW-0418">Kinase</keyword>
<evidence type="ECO:0000256" key="1">
    <source>
        <dbReference type="ARBA" id="ARBA00012513"/>
    </source>
</evidence>
<dbReference type="PANTHER" id="PTHR43289">
    <property type="entry name" value="MITOGEN-ACTIVATED PROTEIN KINASE KINASE KINASE 20-RELATED"/>
    <property type="match status" value="1"/>
</dbReference>
<keyword evidence="4 7" id="KW-0547">Nucleotide-binding</keyword>
<evidence type="ECO:0000256" key="7">
    <source>
        <dbReference type="PROSITE-ProRule" id="PRU10141"/>
    </source>
</evidence>
<keyword evidence="10" id="KW-1185">Reference proteome</keyword>
<protein>
    <recommendedName>
        <fullName evidence="1">non-specific serine/threonine protein kinase</fullName>
        <ecNumber evidence="1">2.7.11.1</ecNumber>
    </recommendedName>
</protein>
<reference evidence="9 10" key="1">
    <citation type="journal article" date="2019" name="Int. J. Syst. Evol. Microbiol.">
        <title>The Global Catalogue of Microorganisms (GCM) 10K type strain sequencing project: providing services to taxonomists for standard genome sequencing and annotation.</title>
        <authorList>
            <consortium name="The Broad Institute Genomics Platform"/>
            <consortium name="The Broad Institute Genome Sequencing Center for Infectious Disease"/>
            <person name="Wu L."/>
            <person name="Ma J."/>
        </authorList>
    </citation>
    <scope>NUCLEOTIDE SEQUENCE [LARGE SCALE GENOMIC DNA]</scope>
    <source>
        <strain evidence="9 10">JCM 16021</strain>
    </source>
</reference>
<evidence type="ECO:0000256" key="4">
    <source>
        <dbReference type="ARBA" id="ARBA00022741"/>
    </source>
</evidence>
<dbReference type="PROSITE" id="PS50011">
    <property type="entry name" value="PROTEIN_KINASE_DOM"/>
    <property type="match status" value="1"/>
</dbReference>
<dbReference type="Proteomes" id="UP001500575">
    <property type="component" value="Unassembled WGS sequence"/>
</dbReference>
<dbReference type="PANTHER" id="PTHR43289:SF6">
    <property type="entry name" value="SERINE_THREONINE-PROTEIN KINASE NEKL-3"/>
    <property type="match status" value="1"/>
</dbReference>
<accession>A0ABN2Z049</accession>
<dbReference type="PROSITE" id="PS00107">
    <property type="entry name" value="PROTEIN_KINASE_ATP"/>
    <property type="match status" value="1"/>
</dbReference>
<dbReference type="PROSITE" id="PS00108">
    <property type="entry name" value="PROTEIN_KINASE_ST"/>
    <property type="match status" value="1"/>
</dbReference>
<proteinExistence type="predicted"/>
<evidence type="ECO:0000313" key="10">
    <source>
        <dbReference type="Proteomes" id="UP001500575"/>
    </source>
</evidence>
<dbReference type="InterPro" id="IPR008271">
    <property type="entry name" value="Ser/Thr_kinase_AS"/>
</dbReference>
<feature type="binding site" evidence="7">
    <location>
        <position position="43"/>
    </location>
    <ligand>
        <name>ATP</name>
        <dbReference type="ChEBI" id="CHEBI:30616"/>
    </ligand>
</feature>
<dbReference type="EMBL" id="BAAAQQ010000014">
    <property type="protein sequence ID" value="GAA2134742.1"/>
    <property type="molecule type" value="Genomic_DNA"/>
</dbReference>
<sequence length="284" mass="30584">MRTSRRHRTVAGRYLLLDLVGAGGMGAVWRARDLRSGDTVAVKLLARHDTDTGLLLRFVHEQSVRIRHPHVLAPTGWAAEDELVVLVMDLVRGGSVHDLLRDHGALPEPTVRVLLDQLLQALEAVHAAGVVHRDLKPANLLLDATGRGRPHLRLADFGVAATAAEQRIAVGGLDLDGPIGTDGYLAPGHSADRPDPRQDLYAAGRVGVELLTGARASDRVPWGPLQPLLHALTEPDPGRRTPSAAAALAHLRAIGGPASDVHPLVPDRLSARRPRLAEWLDRRT</sequence>
<dbReference type="EC" id="2.7.11.1" evidence="1"/>
<keyword evidence="6 7" id="KW-0067">ATP-binding</keyword>
<dbReference type="Pfam" id="PF00069">
    <property type="entry name" value="Pkinase"/>
    <property type="match status" value="1"/>
</dbReference>
<keyword evidence="2" id="KW-0723">Serine/threonine-protein kinase</keyword>
<keyword evidence="3" id="KW-0808">Transferase</keyword>
<feature type="domain" description="Protein kinase" evidence="8">
    <location>
        <begin position="14"/>
        <end position="284"/>
    </location>
</feature>
<evidence type="ECO:0000256" key="6">
    <source>
        <dbReference type="ARBA" id="ARBA00022840"/>
    </source>
</evidence>
<dbReference type="SMART" id="SM00220">
    <property type="entry name" value="S_TKc"/>
    <property type="match status" value="1"/>
</dbReference>
<evidence type="ECO:0000259" key="8">
    <source>
        <dbReference type="PROSITE" id="PS50011"/>
    </source>
</evidence>
<dbReference type="Gene3D" id="1.10.510.10">
    <property type="entry name" value="Transferase(Phosphotransferase) domain 1"/>
    <property type="match status" value="1"/>
</dbReference>
<dbReference type="RefSeq" id="WP_344305779.1">
    <property type="nucleotide sequence ID" value="NZ_BAAAQQ010000014.1"/>
</dbReference>
<organism evidence="9 10">
    <name type="scientific">Nocardioides bigeumensis</name>
    <dbReference type="NCBI Taxonomy" id="433657"/>
    <lineage>
        <taxon>Bacteria</taxon>
        <taxon>Bacillati</taxon>
        <taxon>Actinomycetota</taxon>
        <taxon>Actinomycetes</taxon>
        <taxon>Propionibacteriales</taxon>
        <taxon>Nocardioidaceae</taxon>
        <taxon>Nocardioides</taxon>
    </lineage>
</organism>
<dbReference type="InterPro" id="IPR011009">
    <property type="entry name" value="Kinase-like_dom_sf"/>
</dbReference>
<dbReference type="CDD" id="cd14014">
    <property type="entry name" value="STKc_PknB_like"/>
    <property type="match status" value="1"/>
</dbReference>
<name>A0ABN2Z049_9ACTN</name>
<dbReference type="InterPro" id="IPR000719">
    <property type="entry name" value="Prot_kinase_dom"/>
</dbReference>
<gene>
    <name evidence="9" type="ORF">GCM10009843_41520</name>
</gene>
<dbReference type="InterPro" id="IPR017441">
    <property type="entry name" value="Protein_kinase_ATP_BS"/>
</dbReference>
<comment type="caution">
    <text evidence="9">The sequence shown here is derived from an EMBL/GenBank/DDBJ whole genome shotgun (WGS) entry which is preliminary data.</text>
</comment>
<evidence type="ECO:0000313" key="9">
    <source>
        <dbReference type="EMBL" id="GAA2134742.1"/>
    </source>
</evidence>
<evidence type="ECO:0000256" key="2">
    <source>
        <dbReference type="ARBA" id="ARBA00022527"/>
    </source>
</evidence>